<organism evidence="1 2">
    <name type="scientific">Collibacillus ludicampi</name>
    <dbReference type="NCBI Taxonomy" id="2771369"/>
    <lineage>
        <taxon>Bacteria</taxon>
        <taxon>Bacillati</taxon>
        <taxon>Bacillota</taxon>
        <taxon>Bacilli</taxon>
        <taxon>Bacillales</taxon>
        <taxon>Alicyclobacillaceae</taxon>
        <taxon>Collibacillus</taxon>
    </lineage>
</organism>
<gene>
    <name evidence="1" type="ORF">DNHGIG_32200</name>
</gene>
<reference evidence="1" key="1">
    <citation type="journal article" date="2023" name="Int. J. Syst. Evol. Microbiol.">
        <title>Collibacillus ludicampi gen. nov., sp. nov., a new soil bacterium of the family Alicyclobacillaceae.</title>
        <authorList>
            <person name="Jojima T."/>
            <person name="Ioku Y."/>
            <person name="Fukuta Y."/>
            <person name="Shirasaka N."/>
            <person name="Matsumura Y."/>
            <person name="Mori M."/>
        </authorList>
    </citation>
    <scope>NUCLEOTIDE SEQUENCE</scope>
    <source>
        <strain evidence="1">TP075</strain>
    </source>
</reference>
<evidence type="ECO:0000313" key="1">
    <source>
        <dbReference type="EMBL" id="GIM47671.1"/>
    </source>
</evidence>
<dbReference type="RefSeq" id="WP_282200625.1">
    <property type="nucleotide sequence ID" value="NZ_BOQE01000001.1"/>
</dbReference>
<dbReference type="Proteomes" id="UP001057291">
    <property type="component" value="Unassembled WGS sequence"/>
</dbReference>
<keyword evidence="2" id="KW-1185">Reference proteome</keyword>
<evidence type="ECO:0000313" key="2">
    <source>
        <dbReference type="Proteomes" id="UP001057291"/>
    </source>
</evidence>
<comment type="caution">
    <text evidence="1">The sequence shown here is derived from an EMBL/GenBank/DDBJ whole genome shotgun (WGS) entry which is preliminary data.</text>
</comment>
<dbReference type="EMBL" id="BOQE01000001">
    <property type="protein sequence ID" value="GIM47671.1"/>
    <property type="molecule type" value="Genomic_DNA"/>
</dbReference>
<name>A0AAV4LIT8_9BACL</name>
<dbReference type="AlphaFoldDB" id="A0AAV4LIT8"/>
<sequence length="360" mass="40059">MKVALCPGGRTDVAQWLADEAKDAGYEIVIWPQDHGDLTTVQALFCFAEQNEGRAASLRTLAQEALVRGLPVIWAVEGEPLPGAFRSYSDFSKLPDATPFLDAVLDLPKPVTEEEQTPKRRLSIPSPAKLIQRVVPQENVSETPPREEETLPSVFNHVIAVGGPRGAGSSFLAWNLAVALDAVLMEGRVTDSLAKWLEVEKEGTREAYLRGELQTKAAVTASQPLSLHELQLLARVQERVVVDVGDALDSEVWLRAGKQVFVMTPDPKCKGGDIPERAIRVMNRYPEAFPIRPEKLVQARIDLIVSDLGREAFLSLCSQMPWVEKPPDVKEQWVRLFVQEKPQEKPEQREEAVSVWSSWS</sequence>
<accession>A0AAV4LIT8</accession>
<proteinExistence type="predicted"/>
<protein>
    <submittedName>
        <fullName evidence="1">Uncharacterized protein</fullName>
    </submittedName>
</protein>